<reference evidence="11" key="1">
    <citation type="submission" date="2021-01" db="EMBL/GenBank/DDBJ databases">
        <authorList>
            <person name="Corre E."/>
            <person name="Pelletier E."/>
            <person name="Niang G."/>
            <person name="Scheremetjew M."/>
            <person name="Finn R."/>
            <person name="Kale V."/>
            <person name="Holt S."/>
            <person name="Cochrane G."/>
            <person name="Meng A."/>
            <person name="Brown T."/>
            <person name="Cohen L."/>
        </authorList>
    </citation>
    <scope>NUCLEOTIDE SEQUENCE</scope>
    <source>
        <strain evidence="11">CCMP 2712</strain>
    </source>
</reference>
<keyword evidence="3" id="KW-0813">Transport</keyword>
<dbReference type="Pfam" id="PF19055">
    <property type="entry name" value="ABC2_membrane_7"/>
    <property type="match status" value="1"/>
</dbReference>
<dbReference type="Gene3D" id="3.40.50.300">
    <property type="entry name" value="P-loop containing nucleotide triphosphate hydrolases"/>
    <property type="match status" value="1"/>
</dbReference>
<dbReference type="EMBL" id="HBKN01050000">
    <property type="protein sequence ID" value="CAE2340779.1"/>
    <property type="molecule type" value="Transcribed_RNA"/>
</dbReference>
<name>A0A6U6DRX7_GUITH</name>
<keyword evidence="5" id="KW-0547">Nucleotide-binding</keyword>
<dbReference type="SMART" id="SM00382">
    <property type="entry name" value="AAA"/>
    <property type="match status" value="1"/>
</dbReference>
<accession>A0A6U6DRX7</accession>
<evidence type="ECO:0000256" key="8">
    <source>
        <dbReference type="ARBA" id="ARBA00023136"/>
    </source>
</evidence>
<dbReference type="GO" id="GO:0016887">
    <property type="term" value="F:ATP hydrolysis activity"/>
    <property type="evidence" value="ECO:0007669"/>
    <property type="project" value="InterPro"/>
</dbReference>
<keyword evidence="7" id="KW-1133">Transmembrane helix</keyword>
<dbReference type="GO" id="GO:0009507">
    <property type="term" value="C:chloroplast"/>
    <property type="evidence" value="ECO:0007669"/>
    <property type="project" value="UniProtKB-SubCell"/>
</dbReference>
<keyword evidence="9" id="KW-0732">Signal</keyword>
<dbReference type="PROSITE" id="PS50893">
    <property type="entry name" value="ABC_TRANSPORTER_2"/>
    <property type="match status" value="1"/>
</dbReference>
<dbReference type="InterPro" id="IPR003439">
    <property type="entry name" value="ABC_transporter-like_ATP-bd"/>
</dbReference>
<organism evidence="11">
    <name type="scientific">Guillardia theta</name>
    <name type="common">Cryptophyte</name>
    <name type="synonym">Cryptomonas phi</name>
    <dbReference type="NCBI Taxonomy" id="55529"/>
    <lineage>
        <taxon>Eukaryota</taxon>
        <taxon>Cryptophyceae</taxon>
        <taxon>Pyrenomonadales</taxon>
        <taxon>Geminigeraceae</taxon>
        <taxon>Guillardia</taxon>
    </lineage>
</organism>
<evidence type="ECO:0000259" key="10">
    <source>
        <dbReference type="PROSITE" id="PS50893"/>
    </source>
</evidence>
<dbReference type="PANTHER" id="PTHR48041">
    <property type="entry name" value="ABC TRANSPORTER G FAMILY MEMBER 28"/>
    <property type="match status" value="1"/>
</dbReference>
<dbReference type="InterPro" id="IPR003593">
    <property type="entry name" value="AAA+_ATPase"/>
</dbReference>
<evidence type="ECO:0000256" key="4">
    <source>
        <dbReference type="ARBA" id="ARBA00022692"/>
    </source>
</evidence>
<dbReference type="InterPro" id="IPR013525">
    <property type="entry name" value="ABC2_TM"/>
</dbReference>
<dbReference type="GO" id="GO:0016020">
    <property type="term" value="C:membrane"/>
    <property type="evidence" value="ECO:0007669"/>
    <property type="project" value="UniProtKB-SubCell"/>
</dbReference>
<dbReference type="PROSITE" id="PS00211">
    <property type="entry name" value="ABC_TRANSPORTER_1"/>
    <property type="match status" value="1"/>
</dbReference>
<dbReference type="GO" id="GO:0140359">
    <property type="term" value="F:ABC-type transporter activity"/>
    <property type="evidence" value="ECO:0007669"/>
    <property type="project" value="InterPro"/>
</dbReference>
<evidence type="ECO:0000313" key="11">
    <source>
        <dbReference type="EMBL" id="CAE2340777.1"/>
    </source>
</evidence>
<proteinExistence type="predicted"/>
<evidence type="ECO:0000256" key="9">
    <source>
        <dbReference type="SAM" id="SignalP"/>
    </source>
</evidence>
<evidence type="ECO:0000256" key="5">
    <source>
        <dbReference type="ARBA" id="ARBA00022741"/>
    </source>
</evidence>
<feature type="signal peptide" evidence="9">
    <location>
        <begin position="1"/>
        <end position="20"/>
    </location>
</feature>
<protein>
    <recommendedName>
        <fullName evidence="10">ABC transporter domain-containing protein</fullName>
    </recommendedName>
</protein>
<dbReference type="InterPro" id="IPR027417">
    <property type="entry name" value="P-loop_NTPase"/>
</dbReference>
<dbReference type="InterPro" id="IPR050352">
    <property type="entry name" value="ABCG_transporters"/>
</dbReference>
<feature type="chain" id="PRO_5035586000" description="ABC transporter domain-containing protein" evidence="9">
    <location>
        <begin position="21"/>
        <end position="621"/>
    </location>
</feature>
<feature type="domain" description="ABC transporter" evidence="10">
    <location>
        <begin position="27"/>
        <end position="265"/>
    </location>
</feature>
<gene>
    <name evidence="11" type="ORF">GTHE00462_LOCUS39045</name>
    <name evidence="12" type="ORF">GTHE00462_LOCUS39046</name>
</gene>
<dbReference type="InterPro" id="IPR017871">
    <property type="entry name" value="ABC_transporter-like_CS"/>
</dbReference>
<keyword evidence="8" id="KW-0472">Membrane</keyword>
<evidence type="ECO:0000256" key="1">
    <source>
        <dbReference type="ARBA" id="ARBA00004141"/>
    </source>
</evidence>
<dbReference type="InterPro" id="IPR043926">
    <property type="entry name" value="ABCG_dom"/>
</dbReference>
<dbReference type="AlphaFoldDB" id="A0A6U6DRX7"/>
<dbReference type="EMBL" id="HBKN01049999">
    <property type="protein sequence ID" value="CAE2340777.1"/>
    <property type="molecule type" value="Transcribed_RNA"/>
</dbReference>
<dbReference type="SUPFAM" id="SSF52540">
    <property type="entry name" value="P-loop containing nucleoside triphosphate hydrolases"/>
    <property type="match status" value="1"/>
</dbReference>
<keyword evidence="6" id="KW-0067">ATP-binding</keyword>
<evidence type="ECO:0000256" key="3">
    <source>
        <dbReference type="ARBA" id="ARBA00022448"/>
    </source>
</evidence>
<evidence type="ECO:0000256" key="6">
    <source>
        <dbReference type="ARBA" id="ARBA00022840"/>
    </source>
</evidence>
<evidence type="ECO:0000256" key="7">
    <source>
        <dbReference type="ARBA" id="ARBA00022989"/>
    </source>
</evidence>
<sequence length="621" mass="67642">MVRGSAVFALFLVLFAAAHGESDTPAISWQAISLAVDGRKVLKNLNGVAYPGRLLAIMGPSGAGKTSLLQVLGGTLSQRPRQKLSGRLSGSAYHGRIDRTYGFVGQEDQFFSHLSVQETLQMAAKLRLPGTSTAHRKEIVEKLLRTLHLSNVRESRVGNERTRGISGGERRRLALGCELVGSPDIIFADEPTSGLDAFQAERMILVLRKLADSGHTVIISIHQPSSKVWRILDDIFLLNEGETIYAGPRKDCLKWISSLNFRCPAETNPAEFLLDLVSIDLTTDDSERNTRDRLCLLTQKWRSLRCSYFEEKPSGSPFCLPFPPLLQPNRGERGGMEKREDGKRRMGRLGSAFGALFCRAVKQTTRDVFVNGVRLAATVVLAGLFGVVWGEQTGVVDRIGSIVMTSINSSMIAMVKSLMNFVEERITISRERRYYGSFSYLLSKTLAEAPLDAFFAALFGFTVHQSCGMQGSLKDFVQLVTFQALSSSALGQLIGASVTSPAAALAMGPPLILVLTIVGAVGPSGSPSLPPLLEPLRSISMIRYGCEGLCASELSAMAAEKDSLLGQKRNKLLLRQLKLDKVTVADSLRGQYSLLGGFYVLTLGALMATSPRIQPLEEPEE</sequence>
<evidence type="ECO:0000313" key="12">
    <source>
        <dbReference type="EMBL" id="CAE2340779.1"/>
    </source>
</evidence>
<evidence type="ECO:0000256" key="2">
    <source>
        <dbReference type="ARBA" id="ARBA00004229"/>
    </source>
</evidence>
<dbReference type="PANTHER" id="PTHR48041:SF41">
    <property type="entry name" value="ABC TRANSPORTER G FAMILY"/>
    <property type="match status" value="1"/>
</dbReference>
<dbReference type="Pfam" id="PF00005">
    <property type="entry name" value="ABC_tran"/>
    <property type="match status" value="1"/>
</dbReference>
<comment type="subcellular location">
    <subcellularLocation>
        <location evidence="1">Membrane</location>
        <topology evidence="1">Multi-pass membrane protein</topology>
    </subcellularLocation>
    <subcellularLocation>
        <location evidence="2">Plastid</location>
        <location evidence="2">Chloroplast</location>
    </subcellularLocation>
</comment>
<dbReference type="Pfam" id="PF01061">
    <property type="entry name" value="ABC2_membrane"/>
    <property type="match status" value="1"/>
</dbReference>
<dbReference type="GO" id="GO:0005524">
    <property type="term" value="F:ATP binding"/>
    <property type="evidence" value="ECO:0007669"/>
    <property type="project" value="UniProtKB-KW"/>
</dbReference>
<keyword evidence="4" id="KW-0812">Transmembrane</keyword>